<comment type="caution">
    <text evidence="2">The sequence shown here is derived from an EMBL/GenBank/DDBJ whole genome shotgun (WGS) entry which is preliminary data.</text>
</comment>
<dbReference type="VEuPathDB" id="FungiDB:VP01_1987g4"/>
<dbReference type="AlphaFoldDB" id="A0A0L6VDH1"/>
<dbReference type="GO" id="GO:0046983">
    <property type="term" value="F:protein dimerization activity"/>
    <property type="evidence" value="ECO:0007669"/>
    <property type="project" value="InterPro"/>
</dbReference>
<name>A0A0L6VDH1_9BASI</name>
<reference evidence="2 3" key="1">
    <citation type="submission" date="2015-08" db="EMBL/GenBank/DDBJ databases">
        <title>Next Generation Sequencing and Analysis of the Genome of Puccinia sorghi L Schw, the Causal Agent of Maize Common Rust.</title>
        <authorList>
            <person name="Rochi L."/>
            <person name="Burguener G."/>
            <person name="Darino M."/>
            <person name="Turjanski A."/>
            <person name="Kreff E."/>
            <person name="Dieguez M.J."/>
            <person name="Sacco F."/>
        </authorList>
    </citation>
    <scope>NUCLEOTIDE SEQUENCE [LARGE SCALE GENOMIC DNA]</scope>
    <source>
        <strain evidence="2 3">RO10H11247</strain>
    </source>
</reference>
<dbReference type="SUPFAM" id="SSF53098">
    <property type="entry name" value="Ribonuclease H-like"/>
    <property type="match status" value="1"/>
</dbReference>
<dbReference type="InterPro" id="IPR008906">
    <property type="entry name" value="HATC_C_dom"/>
</dbReference>
<keyword evidence="3" id="KW-1185">Reference proteome</keyword>
<dbReference type="Pfam" id="PF05699">
    <property type="entry name" value="Dimer_Tnp_hAT"/>
    <property type="match status" value="1"/>
</dbReference>
<organism evidence="2 3">
    <name type="scientific">Puccinia sorghi</name>
    <dbReference type="NCBI Taxonomy" id="27349"/>
    <lineage>
        <taxon>Eukaryota</taxon>
        <taxon>Fungi</taxon>
        <taxon>Dikarya</taxon>
        <taxon>Basidiomycota</taxon>
        <taxon>Pucciniomycotina</taxon>
        <taxon>Pucciniomycetes</taxon>
        <taxon>Pucciniales</taxon>
        <taxon>Pucciniaceae</taxon>
        <taxon>Puccinia</taxon>
    </lineage>
</organism>
<protein>
    <recommendedName>
        <fullName evidence="1">HAT C-terminal dimerisation domain-containing protein</fullName>
    </recommendedName>
</protein>
<dbReference type="InterPro" id="IPR012337">
    <property type="entry name" value="RNaseH-like_sf"/>
</dbReference>
<proteinExistence type="predicted"/>
<sequence length="56" mass="6251">MCIPAIPASSLASEKVASQGRHIISWKRSSLKPQTIEELLCMKEWAQFRISSPDGH</sequence>
<dbReference type="EMBL" id="LAVV01006822">
    <property type="protein sequence ID" value="KNZ58160.1"/>
    <property type="molecule type" value="Genomic_DNA"/>
</dbReference>
<gene>
    <name evidence="2" type="ORF">VP01_1987g4</name>
</gene>
<dbReference type="Proteomes" id="UP000037035">
    <property type="component" value="Unassembled WGS sequence"/>
</dbReference>
<dbReference type="OrthoDB" id="3264316at2759"/>
<evidence type="ECO:0000259" key="1">
    <source>
        <dbReference type="Pfam" id="PF05699"/>
    </source>
</evidence>
<feature type="domain" description="HAT C-terminal dimerisation" evidence="1">
    <location>
        <begin position="5"/>
        <end position="45"/>
    </location>
</feature>
<evidence type="ECO:0000313" key="2">
    <source>
        <dbReference type="EMBL" id="KNZ58160.1"/>
    </source>
</evidence>
<accession>A0A0L6VDH1</accession>
<evidence type="ECO:0000313" key="3">
    <source>
        <dbReference type="Proteomes" id="UP000037035"/>
    </source>
</evidence>